<dbReference type="Gene3D" id="3.40.50.720">
    <property type="entry name" value="NAD(P)-binding Rossmann-like Domain"/>
    <property type="match status" value="2"/>
</dbReference>
<protein>
    <recommendedName>
        <fullName evidence="2">methenyltetrahydrofolate cyclohydrolase</fullName>
        <ecNumber evidence="2">3.5.4.9</ecNumber>
    </recommendedName>
</protein>
<evidence type="ECO:0000256" key="6">
    <source>
        <dbReference type="ARBA" id="ARBA00023268"/>
    </source>
</evidence>
<dbReference type="InterPro" id="IPR020630">
    <property type="entry name" value="THF_DH/CycHdrlase_cat_dom"/>
</dbReference>
<dbReference type="Gene3D" id="3.40.50.10860">
    <property type="entry name" value="Leucine Dehydrogenase, chain A, domain 1"/>
    <property type="match status" value="2"/>
</dbReference>
<dbReference type="Pfam" id="PF02882">
    <property type="entry name" value="THF_DHG_CYH_C"/>
    <property type="match status" value="1"/>
</dbReference>
<keyword evidence="5" id="KW-0560">Oxidoreductase</keyword>
<evidence type="ECO:0000313" key="10">
    <source>
        <dbReference type="EMBL" id="KAJ8023083.1"/>
    </source>
</evidence>
<dbReference type="PANTHER" id="PTHR48099">
    <property type="entry name" value="C-1-TETRAHYDROFOLATE SYNTHASE, CYTOPLASMIC-RELATED"/>
    <property type="match status" value="1"/>
</dbReference>
<dbReference type="HAMAP" id="MF_01576">
    <property type="entry name" value="THF_DHG_CYH"/>
    <property type="match status" value="1"/>
</dbReference>
<evidence type="ECO:0000313" key="11">
    <source>
        <dbReference type="Proteomes" id="UP001152320"/>
    </source>
</evidence>
<evidence type="ECO:0000256" key="1">
    <source>
        <dbReference type="ARBA" id="ARBA00011738"/>
    </source>
</evidence>
<dbReference type="PANTHER" id="PTHR48099:SF11">
    <property type="entry name" value="BIFUNCTIONAL METHYLENETETRAHYDROFOLATE DEHYDROGENASE_CYCLOHYDROLASE, MITOCHONDRIAL"/>
    <property type="match status" value="1"/>
</dbReference>
<dbReference type="SUPFAM" id="SSF51735">
    <property type="entry name" value="NAD(P)-binding Rossmann-fold domains"/>
    <property type="match status" value="1"/>
</dbReference>
<keyword evidence="4" id="KW-0378">Hydrolase</keyword>
<evidence type="ECO:0000256" key="4">
    <source>
        <dbReference type="ARBA" id="ARBA00022801"/>
    </source>
</evidence>
<accession>A0A9Q0YIC1</accession>
<dbReference type="CDD" id="cd01080">
    <property type="entry name" value="NAD_bind_m-THF_DH_Cyclohyd"/>
    <property type="match status" value="1"/>
</dbReference>
<reference evidence="10" key="1">
    <citation type="submission" date="2021-10" db="EMBL/GenBank/DDBJ databases">
        <title>Tropical sea cucumber genome reveals ecological adaptation and Cuvierian tubules defense mechanism.</title>
        <authorList>
            <person name="Chen T."/>
        </authorList>
    </citation>
    <scope>NUCLEOTIDE SEQUENCE</scope>
    <source>
        <strain evidence="10">Nanhai2018</strain>
        <tissue evidence="10">Muscle</tissue>
    </source>
</reference>
<name>A0A9Q0YIC1_HOLLE</name>
<evidence type="ECO:0000256" key="2">
    <source>
        <dbReference type="ARBA" id="ARBA00012776"/>
    </source>
</evidence>
<gene>
    <name evidence="10" type="ORF">HOLleu_38163</name>
</gene>
<dbReference type="GO" id="GO:0005739">
    <property type="term" value="C:mitochondrion"/>
    <property type="evidence" value="ECO:0007669"/>
    <property type="project" value="TreeGrafter"/>
</dbReference>
<dbReference type="SUPFAM" id="SSF53223">
    <property type="entry name" value="Aminoacid dehydrogenase-like, N-terminal domain"/>
    <property type="match status" value="1"/>
</dbReference>
<dbReference type="GO" id="GO:0004477">
    <property type="term" value="F:methenyltetrahydrofolate cyclohydrolase activity"/>
    <property type="evidence" value="ECO:0007669"/>
    <property type="project" value="UniProtKB-EC"/>
</dbReference>
<sequence>MFRYLDVLQRSIRLLSRRLNKGQKFSRRSSLFGARIIDGNKFAKDVRQEVKREIQEWIKEGHTVPQLTAVLIGNDPTSSTSIKDKMEAARDVGITSDVIRIPDSTTEMELLDIINSLNETPSVNGILLQHPLPRHVDERVICDTVHPDKDVDGFHMSNIGRLCLDKPNLIPATAYAVWELLHRSGSRMGVDATVTTCHQYTPANNLSEFTKAADILVVAVGSPCLVTADMIKDGAVVIDVGINRIWDSSQKHYKIVGDVDFEDVVKKASFISPVPGGVDPMTVAVLMKNTLQAAQIQVKKHRQDNVQ</sequence>
<proteinExistence type="inferred from homology"/>
<comment type="caution">
    <text evidence="10">The sequence shown here is derived from an EMBL/GenBank/DDBJ whole genome shotgun (WGS) entry which is preliminary data.</text>
</comment>
<feature type="domain" description="Tetrahydrofolate dehydrogenase/cyclohydrolase catalytic" evidence="8">
    <location>
        <begin position="37"/>
        <end position="152"/>
    </location>
</feature>
<dbReference type="Proteomes" id="UP001152320">
    <property type="component" value="Chromosome 20"/>
</dbReference>
<dbReference type="InterPro" id="IPR036291">
    <property type="entry name" value="NAD(P)-bd_dom_sf"/>
</dbReference>
<dbReference type="InterPro" id="IPR046346">
    <property type="entry name" value="Aminoacid_DH-like_N_sf"/>
</dbReference>
<dbReference type="EC" id="3.5.4.9" evidence="2"/>
<comment type="subunit">
    <text evidence="1">Homodimer.</text>
</comment>
<dbReference type="AlphaFoldDB" id="A0A9Q0YIC1"/>
<dbReference type="FunFam" id="3.40.50.10860:FF:000005">
    <property type="entry name" value="C-1-tetrahydrofolate synthase, cytoplasmic, putative"/>
    <property type="match status" value="1"/>
</dbReference>
<dbReference type="GO" id="GO:0035999">
    <property type="term" value="P:tetrahydrofolate interconversion"/>
    <property type="evidence" value="ECO:0007669"/>
    <property type="project" value="TreeGrafter"/>
</dbReference>
<evidence type="ECO:0000259" key="8">
    <source>
        <dbReference type="Pfam" id="PF00763"/>
    </source>
</evidence>
<evidence type="ECO:0000256" key="5">
    <source>
        <dbReference type="ARBA" id="ARBA00023002"/>
    </source>
</evidence>
<keyword evidence="6" id="KW-0511">Multifunctional enzyme</keyword>
<evidence type="ECO:0000256" key="3">
    <source>
        <dbReference type="ARBA" id="ARBA00022563"/>
    </source>
</evidence>
<organism evidence="10 11">
    <name type="scientific">Holothuria leucospilota</name>
    <name type="common">Black long sea cucumber</name>
    <name type="synonym">Mertensiothuria leucospilota</name>
    <dbReference type="NCBI Taxonomy" id="206669"/>
    <lineage>
        <taxon>Eukaryota</taxon>
        <taxon>Metazoa</taxon>
        <taxon>Echinodermata</taxon>
        <taxon>Eleutherozoa</taxon>
        <taxon>Echinozoa</taxon>
        <taxon>Holothuroidea</taxon>
        <taxon>Aspidochirotacea</taxon>
        <taxon>Aspidochirotida</taxon>
        <taxon>Holothuriidae</taxon>
        <taxon>Holothuria</taxon>
    </lineage>
</organism>
<dbReference type="Pfam" id="PF00763">
    <property type="entry name" value="THF_DHG_CYH"/>
    <property type="match status" value="1"/>
</dbReference>
<dbReference type="GO" id="GO:0004487">
    <property type="term" value="F:methylenetetrahydrofolate dehydrogenase (NAD+) activity"/>
    <property type="evidence" value="ECO:0007669"/>
    <property type="project" value="TreeGrafter"/>
</dbReference>
<dbReference type="GO" id="GO:0004488">
    <property type="term" value="F:methylenetetrahydrofolate dehydrogenase (NADP+) activity"/>
    <property type="evidence" value="ECO:0007669"/>
    <property type="project" value="InterPro"/>
</dbReference>
<comment type="catalytic activity">
    <reaction evidence="7">
        <text>(6R)-5,10-methenyltetrahydrofolate + H2O = (6R)-10-formyltetrahydrofolate + H(+)</text>
        <dbReference type="Rhea" id="RHEA:23700"/>
        <dbReference type="ChEBI" id="CHEBI:15377"/>
        <dbReference type="ChEBI" id="CHEBI:15378"/>
        <dbReference type="ChEBI" id="CHEBI:57455"/>
        <dbReference type="ChEBI" id="CHEBI:195366"/>
        <dbReference type="EC" id="3.5.4.9"/>
    </reaction>
</comment>
<dbReference type="EMBL" id="JAIZAY010000020">
    <property type="protein sequence ID" value="KAJ8023083.1"/>
    <property type="molecule type" value="Genomic_DNA"/>
</dbReference>
<dbReference type="InterPro" id="IPR000672">
    <property type="entry name" value="THF_DH/CycHdrlase"/>
</dbReference>
<evidence type="ECO:0000259" key="9">
    <source>
        <dbReference type="Pfam" id="PF02882"/>
    </source>
</evidence>
<evidence type="ECO:0000256" key="7">
    <source>
        <dbReference type="ARBA" id="ARBA00036357"/>
    </source>
</evidence>
<keyword evidence="3" id="KW-0554">One-carbon metabolism</keyword>
<dbReference type="PRINTS" id="PR00085">
    <property type="entry name" value="THFDHDRGNASE"/>
</dbReference>
<dbReference type="OrthoDB" id="5126881at2759"/>
<keyword evidence="11" id="KW-1185">Reference proteome</keyword>
<feature type="domain" description="Tetrahydrofolate dehydrogenase/cyclohydrolase NAD(P)-binding" evidence="9">
    <location>
        <begin position="191"/>
        <end position="297"/>
    </location>
</feature>
<dbReference type="InterPro" id="IPR020631">
    <property type="entry name" value="THF_DH/CycHdrlase_NAD-bd_dom"/>
</dbReference>